<dbReference type="InterPro" id="IPR029058">
    <property type="entry name" value="AB_hydrolase_fold"/>
</dbReference>
<comment type="similarity">
    <text evidence="1">Belongs to the thioesterase family.</text>
</comment>
<evidence type="ECO:0000313" key="3">
    <source>
        <dbReference type="EMBL" id="TYP73082.1"/>
    </source>
</evidence>
<name>A0A5S5C3L8_9BACL</name>
<protein>
    <submittedName>
        <fullName evidence="3">Surfactin synthase thioesterase subunit</fullName>
    </submittedName>
</protein>
<dbReference type="PANTHER" id="PTHR11487">
    <property type="entry name" value="THIOESTERASE"/>
    <property type="match status" value="1"/>
</dbReference>
<dbReference type="EMBL" id="VNHS01000007">
    <property type="protein sequence ID" value="TYP73082.1"/>
    <property type="molecule type" value="Genomic_DNA"/>
</dbReference>
<dbReference type="AlphaFoldDB" id="A0A5S5C3L8"/>
<gene>
    <name evidence="3" type="ORF">BCM02_10766</name>
</gene>
<dbReference type="InterPro" id="IPR001031">
    <property type="entry name" value="Thioesterase"/>
</dbReference>
<evidence type="ECO:0000259" key="2">
    <source>
        <dbReference type="Pfam" id="PF00975"/>
    </source>
</evidence>
<dbReference type="GO" id="GO:0008610">
    <property type="term" value="P:lipid biosynthetic process"/>
    <property type="evidence" value="ECO:0007669"/>
    <property type="project" value="TreeGrafter"/>
</dbReference>
<reference evidence="3 4" key="1">
    <citation type="submission" date="2019-07" db="EMBL/GenBank/DDBJ databases">
        <title>Genomic Encyclopedia of Type Strains, Phase III (KMG-III): the genomes of soil and plant-associated and newly described type strains.</title>
        <authorList>
            <person name="Whitman W."/>
        </authorList>
    </citation>
    <scope>NUCLEOTIDE SEQUENCE [LARGE SCALE GENOMIC DNA]</scope>
    <source>
        <strain evidence="3 4">BL24</strain>
    </source>
</reference>
<evidence type="ECO:0000256" key="1">
    <source>
        <dbReference type="ARBA" id="ARBA00007169"/>
    </source>
</evidence>
<organism evidence="3 4">
    <name type="scientific">Paenibacillus methanolicus</name>
    <dbReference type="NCBI Taxonomy" id="582686"/>
    <lineage>
        <taxon>Bacteria</taxon>
        <taxon>Bacillati</taxon>
        <taxon>Bacillota</taxon>
        <taxon>Bacilli</taxon>
        <taxon>Bacillales</taxon>
        <taxon>Paenibacillaceae</taxon>
        <taxon>Paenibacillus</taxon>
    </lineage>
</organism>
<feature type="domain" description="Thioesterase" evidence="2">
    <location>
        <begin position="8"/>
        <end position="236"/>
    </location>
</feature>
<dbReference type="PANTHER" id="PTHR11487:SF0">
    <property type="entry name" value="S-ACYL FATTY ACID SYNTHASE THIOESTERASE, MEDIUM CHAIN"/>
    <property type="match status" value="1"/>
</dbReference>
<comment type="caution">
    <text evidence="3">The sequence shown here is derived from an EMBL/GenBank/DDBJ whole genome shotgun (WGS) entry which is preliminary data.</text>
</comment>
<accession>A0A5S5C3L8</accession>
<evidence type="ECO:0000313" key="4">
    <source>
        <dbReference type="Proteomes" id="UP000323257"/>
    </source>
</evidence>
<proteinExistence type="inferred from homology"/>
<keyword evidence="4" id="KW-1185">Reference proteome</keyword>
<dbReference type="Pfam" id="PF00975">
    <property type="entry name" value="Thioesterase"/>
    <property type="match status" value="1"/>
</dbReference>
<dbReference type="InterPro" id="IPR012223">
    <property type="entry name" value="TEII"/>
</dbReference>
<dbReference type="Proteomes" id="UP000323257">
    <property type="component" value="Unassembled WGS sequence"/>
</dbReference>
<dbReference type="SUPFAM" id="SSF53474">
    <property type="entry name" value="alpha/beta-Hydrolases"/>
    <property type="match status" value="1"/>
</dbReference>
<sequence length="245" mass="27690">MRLTIPCTLFCFPYAGGAAAEFLKWQAYAHDSITIVPVDLAGKGSRKQEPFCSTMEEAVADAYTTVTARLDGQPYAIFGHSMGAILAFELARRIRQQSAYPSPDHLFVSGRNPPHVPRRAEAKVVHELDDDAFIEEITQFGGIPEDLLAHRKLLRLFVPILRKEYEVSERYVFRPNDTMLDCDISVLYGTEDHSLPEIMSQWQRHTTGRIAMQAYEGGHFFIHEHGEQVVQRMNAQLLGLMAARP</sequence>
<dbReference type="Gene3D" id="3.40.50.1820">
    <property type="entry name" value="alpha/beta hydrolase"/>
    <property type="match status" value="1"/>
</dbReference>